<feature type="compositionally biased region" description="Low complexity" evidence="2">
    <location>
        <begin position="285"/>
        <end position="296"/>
    </location>
</feature>
<feature type="compositionally biased region" description="Low complexity" evidence="2">
    <location>
        <begin position="259"/>
        <end position="277"/>
    </location>
</feature>
<feature type="region of interest" description="Disordered" evidence="2">
    <location>
        <begin position="163"/>
        <end position="307"/>
    </location>
</feature>
<protein>
    <submittedName>
        <fullName evidence="4">PPE domain-containing protein</fullName>
    </submittedName>
</protein>
<dbReference type="Pfam" id="PF00823">
    <property type="entry name" value="PPE"/>
    <property type="match status" value="1"/>
</dbReference>
<evidence type="ECO:0000313" key="4">
    <source>
        <dbReference type="EMBL" id="MFB9904705.1"/>
    </source>
</evidence>
<feature type="domain" description="PPE" evidence="3">
    <location>
        <begin position="18"/>
        <end position="166"/>
    </location>
</feature>
<evidence type="ECO:0000259" key="3">
    <source>
        <dbReference type="Pfam" id="PF00823"/>
    </source>
</evidence>
<dbReference type="InterPro" id="IPR000030">
    <property type="entry name" value="PPE_dom"/>
</dbReference>
<name>A0ABV5ZUY9_9PSEU</name>
<evidence type="ECO:0000256" key="1">
    <source>
        <dbReference type="ARBA" id="ARBA00010652"/>
    </source>
</evidence>
<organism evidence="4 5">
    <name type="scientific">Allokutzneria oryzae</name>
    <dbReference type="NCBI Taxonomy" id="1378989"/>
    <lineage>
        <taxon>Bacteria</taxon>
        <taxon>Bacillati</taxon>
        <taxon>Actinomycetota</taxon>
        <taxon>Actinomycetes</taxon>
        <taxon>Pseudonocardiales</taxon>
        <taxon>Pseudonocardiaceae</taxon>
        <taxon>Allokutzneria</taxon>
    </lineage>
</organism>
<feature type="compositionally biased region" description="Low complexity" evidence="2">
    <location>
        <begin position="234"/>
        <end position="251"/>
    </location>
</feature>
<keyword evidence="5" id="KW-1185">Reference proteome</keyword>
<comment type="caution">
    <text evidence="4">The sequence shown here is derived from an EMBL/GenBank/DDBJ whole genome shotgun (WGS) entry which is preliminary data.</text>
</comment>
<dbReference type="EMBL" id="JBHLZU010000010">
    <property type="protein sequence ID" value="MFB9904705.1"/>
    <property type="molecule type" value="Genomic_DNA"/>
</dbReference>
<feature type="compositionally biased region" description="Polar residues" evidence="2">
    <location>
        <begin position="163"/>
        <end position="175"/>
    </location>
</feature>
<dbReference type="Proteomes" id="UP001589693">
    <property type="component" value="Unassembled WGS sequence"/>
</dbReference>
<accession>A0ABV5ZUY9</accession>
<sequence length="362" mass="37901">MNADHRWQGYSHEELYRQLHSGPGPAASAASIRRWSEMSKALEEIDKDIKAALNRGGAGWEGKASDAAQGKLNPLVQWARDAKTGAEAMRLSAEQQAEHIGKARADMPRPVKVVAEEPCALVTGLVHLFGGQTDYERQEVARSSAERQAVEVMSAYQSKTTANTSTLGQFSQPPQLTVEPVQPRVDGAPVPGTGRAVTRPRGGSVPTQRNPVSRGTTSQPGRPVTGSQAAKQITPGPRAATPTAAQLNPAPTARPAPALPGVTSLASASASPGAVPPVEQRPVGAVTQASAAATPARPTPPPAGYGVVGVEQVRSDGVLVGASTRREEDREHRRADYLVETDDIFGDSFLVAPPVIGEGPLS</sequence>
<evidence type="ECO:0000256" key="2">
    <source>
        <dbReference type="SAM" id="MobiDB-lite"/>
    </source>
</evidence>
<dbReference type="SUPFAM" id="SSF140459">
    <property type="entry name" value="PE/PPE dimer-like"/>
    <property type="match status" value="1"/>
</dbReference>
<reference evidence="4 5" key="1">
    <citation type="submission" date="2024-09" db="EMBL/GenBank/DDBJ databases">
        <authorList>
            <person name="Sun Q."/>
            <person name="Mori K."/>
        </authorList>
    </citation>
    <scope>NUCLEOTIDE SEQUENCE [LARGE SCALE GENOMIC DNA]</scope>
    <source>
        <strain evidence="4 5">TBRC 7907</strain>
    </source>
</reference>
<comment type="similarity">
    <text evidence="1">Belongs to the mycobacterial PPE family.</text>
</comment>
<gene>
    <name evidence="4" type="ORF">ACFFQA_12255</name>
</gene>
<feature type="compositionally biased region" description="Polar residues" evidence="2">
    <location>
        <begin position="205"/>
        <end position="231"/>
    </location>
</feature>
<proteinExistence type="inferred from homology"/>
<dbReference type="RefSeq" id="WP_377851907.1">
    <property type="nucleotide sequence ID" value="NZ_JBHLZU010000010.1"/>
</dbReference>
<dbReference type="Gene3D" id="1.20.1260.20">
    <property type="entry name" value="PPE superfamily"/>
    <property type="match status" value="1"/>
</dbReference>
<evidence type="ECO:0000313" key="5">
    <source>
        <dbReference type="Proteomes" id="UP001589693"/>
    </source>
</evidence>
<dbReference type="InterPro" id="IPR038332">
    <property type="entry name" value="PPE_sf"/>
</dbReference>